<evidence type="ECO:0000256" key="2">
    <source>
        <dbReference type="SAM" id="Phobius"/>
    </source>
</evidence>
<dbReference type="Gene3D" id="3.60.40.10">
    <property type="entry name" value="PPM-type phosphatase domain"/>
    <property type="match status" value="1"/>
</dbReference>
<dbReference type="HOGENOM" id="CLU_014980_0_0_10"/>
<dbReference type="SUPFAM" id="SSF49785">
    <property type="entry name" value="Galactose-binding domain-like"/>
    <property type="match status" value="1"/>
</dbReference>
<dbReference type="Pfam" id="PF07228">
    <property type="entry name" value="SpoIIE"/>
    <property type="match status" value="1"/>
</dbReference>
<keyword evidence="2" id="KW-0812">Transmembrane</keyword>
<dbReference type="InterPro" id="IPR001932">
    <property type="entry name" value="PPM-type_phosphatase-like_dom"/>
</dbReference>
<dbReference type="eggNOG" id="COG2208">
    <property type="taxonomic scope" value="Bacteria"/>
</dbReference>
<dbReference type="GO" id="GO:0016791">
    <property type="term" value="F:phosphatase activity"/>
    <property type="evidence" value="ECO:0007669"/>
    <property type="project" value="TreeGrafter"/>
</dbReference>
<feature type="domain" description="PPM-type phosphatase" evidence="3">
    <location>
        <begin position="538"/>
        <end position="745"/>
    </location>
</feature>
<feature type="transmembrane region" description="Helical" evidence="2">
    <location>
        <begin position="361"/>
        <end position="380"/>
    </location>
</feature>
<dbReference type="InterPro" id="IPR008979">
    <property type="entry name" value="Galactose-bd-like_sf"/>
</dbReference>
<feature type="transmembrane region" description="Helical" evidence="2">
    <location>
        <begin position="234"/>
        <end position="255"/>
    </location>
</feature>
<evidence type="ECO:0000259" key="3">
    <source>
        <dbReference type="Pfam" id="PF07228"/>
    </source>
</evidence>
<dbReference type="STRING" id="880071.Fleli_3770"/>
<dbReference type="InterPro" id="IPR052016">
    <property type="entry name" value="Bact_Sigma-Reg"/>
</dbReference>
<evidence type="ECO:0000313" key="5">
    <source>
        <dbReference type="EMBL" id="AFM06082.1"/>
    </source>
</evidence>
<dbReference type="InterPro" id="IPR011623">
    <property type="entry name" value="7TMR_DISM_rcpt_extracell_dom1"/>
</dbReference>
<feature type="transmembrane region" description="Helical" evidence="2">
    <location>
        <begin position="392"/>
        <end position="412"/>
    </location>
</feature>
<dbReference type="InterPro" id="IPR036457">
    <property type="entry name" value="PPM-type-like_dom_sf"/>
</dbReference>
<feature type="transmembrane region" description="Helical" evidence="2">
    <location>
        <begin position="330"/>
        <end position="355"/>
    </location>
</feature>
<feature type="transmembrane region" description="Helical" evidence="2">
    <location>
        <begin position="262"/>
        <end position="280"/>
    </location>
</feature>
<feature type="transmembrane region" description="Helical" evidence="2">
    <location>
        <begin position="418"/>
        <end position="435"/>
    </location>
</feature>
<organism evidence="5 6">
    <name type="scientific">Bernardetia litoralis (strain ATCC 23117 / DSM 6794 / NBRC 15988 / NCIMB 1366 / Fx l1 / Sio-4)</name>
    <name type="common">Flexibacter litoralis</name>
    <dbReference type="NCBI Taxonomy" id="880071"/>
    <lineage>
        <taxon>Bacteria</taxon>
        <taxon>Pseudomonadati</taxon>
        <taxon>Bacteroidota</taxon>
        <taxon>Cytophagia</taxon>
        <taxon>Cytophagales</taxon>
        <taxon>Bernardetiaceae</taxon>
        <taxon>Bernardetia</taxon>
    </lineage>
</organism>
<dbReference type="AlphaFoldDB" id="I4AQ47"/>
<dbReference type="PANTHER" id="PTHR43156:SF9">
    <property type="entry name" value="HAMP DOMAIN-CONTAINING PROTEIN"/>
    <property type="match status" value="1"/>
</dbReference>
<feature type="transmembrane region" description="Helical" evidence="2">
    <location>
        <begin position="300"/>
        <end position="318"/>
    </location>
</feature>
<feature type="domain" description="7TM-DISM receptor extracellular" evidence="4">
    <location>
        <begin position="232"/>
        <end position="436"/>
    </location>
</feature>
<dbReference type="Gene3D" id="2.60.120.260">
    <property type="entry name" value="Galactose-binding domain-like"/>
    <property type="match status" value="1"/>
</dbReference>
<reference evidence="6" key="1">
    <citation type="submission" date="2012-06" db="EMBL/GenBank/DDBJ databases">
        <title>The complete genome of Flexibacter litoralis DSM 6794.</title>
        <authorList>
            <person name="Lucas S."/>
            <person name="Copeland A."/>
            <person name="Lapidus A."/>
            <person name="Glavina del Rio T."/>
            <person name="Dalin E."/>
            <person name="Tice H."/>
            <person name="Bruce D."/>
            <person name="Goodwin L."/>
            <person name="Pitluck S."/>
            <person name="Peters L."/>
            <person name="Ovchinnikova G."/>
            <person name="Lu M."/>
            <person name="Kyrpides N."/>
            <person name="Mavromatis K."/>
            <person name="Ivanova N."/>
            <person name="Brettin T."/>
            <person name="Detter J.C."/>
            <person name="Han C."/>
            <person name="Larimer F."/>
            <person name="Land M."/>
            <person name="Hauser L."/>
            <person name="Markowitz V."/>
            <person name="Cheng J.-F."/>
            <person name="Hugenholtz P."/>
            <person name="Woyke T."/>
            <person name="Wu D."/>
            <person name="Spring S."/>
            <person name="Lang E."/>
            <person name="Kopitz M."/>
            <person name="Brambilla E."/>
            <person name="Klenk H.-P."/>
            <person name="Eisen J.A."/>
        </authorList>
    </citation>
    <scope>NUCLEOTIDE SEQUENCE [LARGE SCALE GENOMIC DNA]</scope>
    <source>
        <strain evidence="6">ATCC 23117 / DSM 6794 / NBRC 15988 / NCIMB 1366 / Sio-4</strain>
    </source>
</reference>
<evidence type="ECO:0000259" key="4">
    <source>
        <dbReference type="Pfam" id="PF07695"/>
    </source>
</evidence>
<keyword evidence="2" id="KW-1133">Transmembrane helix</keyword>
<keyword evidence="6" id="KW-1185">Reference proteome</keyword>
<gene>
    <name evidence="5" type="ordered locus">Fleli_3770</name>
</gene>
<name>I4AQ47_BERLS</name>
<dbReference type="Proteomes" id="UP000006054">
    <property type="component" value="Chromosome"/>
</dbReference>
<evidence type="ECO:0000313" key="6">
    <source>
        <dbReference type="Proteomes" id="UP000006054"/>
    </source>
</evidence>
<dbReference type="Pfam" id="PF07695">
    <property type="entry name" value="7TMR-DISM_7TM"/>
    <property type="match status" value="1"/>
</dbReference>
<accession>I4AQ47</accession>
<dbReference type="EMBL" id="CP003345">
    <property type="protein sequence ID" value="AFM06082.1"/>
    <property type="molecule type" value="Genomic_DNA"/>
</dbReference>
<dbReference type="PANTHER" id="PTHR43156">
    <property type="entry name" value="STAGE II SPORULATION PROTEIN E-RELATED"/>
    <property type="match status" value="1"/>
</dbReference>
<protein>
    <submittedName>
        <fullName evidence="5">Glycosyl hydrolases family 2,7TM-containing protein possibly involved in signal transduction</fullName>
    </submittedName>
</protein>
<keyword evidence="1 5" id="KW-0378">Hydrolase</keyword>
<sequence length="749" mass="86722">MQNYTLKHIYQQLLPDLLQFLSIQKILKNYLVKITIFLLVLLFSSCTDKNNLSISAEKGIIDLSDEIIESEDIIVLEGEWQFFWDKWVLPKQIEYLVELDSFQYVSVPKAWNNYKNIETGENFPSQGAATYRIKVKLPKNLRKGIAIKIPKIWTANKVFINQKLVYEAGKMTTHAKDAEDVFLGNLIMLEENNSELDIVVQVANPNFFIGGILENFEIGKYKILLQAKDVKQTWSGIWLGLLFFIAIYHFVLFGFRPKQKSTLYFGLLTLFLGVIHLIFADHYFYEYLHLHTKFNSRIQFRLYYGSYFLLFPTAILYLKSLYPKESKRFMFPVSASLAVLGVLLLCLPTYIFLGFIQPLQVIQMIIAIIFGLTILGTAMYRKRDETLWQSLGVAFWLLTGIHDGLNTVGISLTEYFDLIQFGFGAFILLQMGIIAKRFSRAFKRVEDLTINLEHKVTERTLEVNERNTELQQQSHVLEQKNQHITDSIRYAARIQQSILGDKDSLQNLFKNSFVLFKPRDIVSGDFYWFTEIVINENKHTIIVCSDCTGHGVPGAFMTVMGNDLLTEIVINKKITRPNEILKLLDEKIEATFRNQNTRDGMDMAIINYCHSTRTLDFAGAKNPLYLVEHGTIQEVKGSKHAIGGGKSKYHKRKTRKDKDFETSRFIIPTQTTLYMATDGFQDQFGKGKNKDTELLEVRKFMKKRFRELLLEVSKLPISEQETTLNQILEEWKQTEKQTDDILVMGIYIE</sequence>
<dbReference type="OrthoDB" id="9811889at2"/>
<evidence type="ECO:0000256" key="1">
    <source>
        <dbReference type="ARBA" id="ARBA00022801"/>
    </source>
</evidence>
<keyword evidence="2" id="KW-0472">Membrane</keyword>
<proteinExistence type="predicted"/>
<dbReference type="KEGG" id="fli:Fleli_3770"/>